<feature type="domain" description="C2H2-type" evidence="3">
    <location>
        <begin position="85"/>
        <end position="116"/>
    </location>
</feature>
<dbReference type="GO" id="GO:0008270">
    <property type="term" value="F:zinc ion binding"/>
    <property type="evidence" value="ECO:0007669"/>
    <property type="project" value="UniProtKB-KW"/>
</dbReference>
<dbReference type="InterPro" id="IPR013087">
    <property type="entry name" value="Znf_C2H2_type"/>
</dbReference>
<dbReference type="SMART" id="SM00355">
    <property type="entry name" value="ZnF_C2H2"/>
    <property type="match status" value="2"/>
</dbReference>
<keyword evidence="5" id="KW-1185">Reference proteome</keyword>
<evidence type="ECO:0000313" key="5">
    <source>
        <dbReference type="Proteomes" id="UP000800036"/>
    </source>
</evidence>
<feature type="region of interest" description="Disordered" evidence="2">
    <location>
        <begin position="133"/>
        <end position="167"/>
    </location>
</feature>
<keyword evidence="1" id="KW-0862">Zinc</keyword>
<dbReference type="Proteomes" id="UP000800036">
    <property type="component" value="Unassembled WGS sequence"/>
</dbReference>
<sequence length="167" mass="19556">MQPLNSVAISNLDQKYEEFDFANWDMDQLLNSQTFATPDVTRQSPSHWGKISVLRVIRPTGDRRLFASSRSPFTKRRSTIRKRNFTCPHSPCTRSFTSRNDLERHLAIRKHRQDSGSARVDKYKCNVPFCKRKSDGFSRKDHFSRHMEKVHPDYAPRDNSEILSPDE</sequence>
<reference evidence="4" key="1">
    <citation type="journal article" date="2020" name="Stud. Mycol.">
        <title>101 Dothideomycetes genomes: a test case for predicting lifestyles and emergence of pathogens.</title>
        <authorList>
            <person name="Haridas S."/>
            <person name="Albert R."/>
            <person name="Binder M."/>
            <person name="Bloem J."/>
            <person name="Labutti K."/>
            <person name="Salamov A."/>
            <person name="Andreopoulos B."/>
            <person name="Baker S."/>
            <person name="Barry K."/>
            <person name="Bills G."/>
            <person name="Bluhm B."/>
            <person name="Cannon C."/>
            <person name="Castanera R."/>
            <person name="Culley D."/>
            <person name="Daum C."/>
            <person name="Ezra D."/>
            <person name="Gonzalez J."/>
            <person name="Henrissat B."/>
            <person name="Kuo A."/>
            <person name="Liang C."/>
            <person name="Lipzen A."/>
            <person name="Lutzoni F."/>
            <person name="Magnuson J."/>
            <person name="Mondo S."/>
            <person name="Nolan M."/>
            <person name="Ohm R."/>
            <person name="Pangilinan J."/>
            <person name="Park H.-J."/>
            <person name="Ramirez L."/>
            <person name="Alfaro M."/>
            <person name="Sun H."/>
            <person name="Tritt A."/>
            <person name="Yoshinaga Y."/>
            <person name="Zwiers L.-H."/>
            <person name="Turgeon B."/>
            <person name="Goodwin S."/>
            <person name="Spatafora J."/>
            <person name="Crous P."/>
            <person name="Grigoriev I."/>
        </authorList>
    </citation>
    <scope>NUCLEOTIDE SEQUENCE</scope>
    <source>
        <strain evidence="4">CBS 107.79</strain>
    </source>
</reference>
<evidence type="ECO:0000313" key="4">
    <source>
        <dbReference type="EMBL" id="KAF1980324.1"/>
    </source>
</evidence>
<dbReference type="Gene3D" id="3.30.160.60">
    <property type="entry name" value="Classic Zinc Finger"/>
    <property type="match status" value="1"/>
</dbReference>
<evidence type="ECO:0000259" key="3">
    <source>
        <dbReference type="PROSITE" id="PS50157"/>
    </source>
</evidence>
<evidence type="ECO:0000256" key="1">
    <source>
        <dbReference type="PROSITE-ProRule" id="PRU00042"/>
    </source>
</evidence>
<dbReference type="EMBL" id="ML976656">
    <property type="protein sequence ID" value="KAF1980324.1"/>
    <property type="molecule type" value="Genomic_DNA"/>
</dbReference>
<proteinExistence type="predicted"/>
<feature type="compositionally biased region" description="Basic and acidic residues" evidence="2">
    <location>
        <begin position="133"/>
        <end position="160"/>
    </location>
</feature>
<keyword evidence="1" id="KW-0479">Metal-binding</keyword>
<keyword evidence="1" id="KW-0863">Zinc-finger</keyword>
<protein>
    <recommendedName>
        <fullName evidence="3">C2H2-type domain-containing protein</fullName>
    </recommendedName>
</protein>
<gene>
    <name evidence="4" type="ORF">BU23DRAFT_6576</name>
</gene>
<dbReference type="AlphaFoldDB" id="A0A6A5VSI7"/>
<accession>A0A6A5VSI7</accession>
<name>A0A6A5VSI7_9PLEO</name>
<dbReference type="PROSITE" id="PS00028">
    <property type="entry name" value="ZINC_FINGER_C2H2_1"/>
    <property type="match status" value="1"/>
</dbReference>
<dbReference type="PROSITE" id="PS50157">
    <property type="entry name" value="ZINC_FINGER_C2H2_2"/>
    <property type="match status" value="1"/>
</dbReference>
<dbReference type="OrthoDB" id="3799841at2759"/>
<evidence type="ECO:0000256" key="2">
    <source>
        <dbReference type="SAM" id="MobiDB-lite"/>
    </source>
</evidence>
<organism evidence="4 5">
    <name type="scientific">Bimuria novae-zelandiae CBS 107.79</name>
    <dbReference type="NCBI Taxonomy" id="1447943"/>
    <lineage>
        <taxon>Eukaryota</taxon>
        <taxon>Fungi</taxon>
        <taxon>Dikarya</taxon>
        <taxon>Ascomycota</taxon>
        <taxon>Pezizomycotina</taxon>
        <taxon>Dothideomycetes</taxon>
        <taxon>Pleosporomycetidae</taxon>
        <taxon>Pleosporales</taxon>
        <taxon>Massarineae</taxon>
        <taxon>Didymosphaeriaceae</taxon>
        <taxon>Bimuria</taxon>
    </lineage>
</organism>